<evidence type="ECO:0000256" key="2">
    <source>
        <dbReference type="SAM" id="Phobius"/>
    </source>
</evidence>
<evidence type="ECO:0000313" key="5">
    <source>
        <dbReference type="EMBL" id="MFC4602331.1"/>
    </source>
</evidence>
<keyword evidence="2" id="KW-0472">Membrane</keyword>
<keyword evidence="6" id="KW-1185">Reference proteome</keyword>
<reference evidence="6" key="1">
    <citation type="journal article" date="2019" name="Int. J. Syst. Evol. Microbiol.">
        <title>The Global Catalogue of Microorganisms (GCM) 10K type strain sequencing project: providing services to taxonomists for standard genome sequencing and annotation.</title>
        <authorList>
            <consortium name="The Broad Institute Genomics Platform"/>
            <consortium name="The Broad Institute Genome Sequencing Center for Infectious Disease"/>
            <person name="Wu L."/>
            <person name="Ma J."/>
        </authorList>
    </citation>
    <scope>NUCLEOTIDE SEQUENCE [LARGE SCALE GENOMIC DNA]</scope>
    <source>
        <strain evidence="6">CCUG 54520</strain>
    </source>
</reference>
<dbReference type="Pfam" id="PF15420">
    <property type="entry name" value="Abhydrolase_9_N"/>
    <property type="match status" value="1"/>
</dbReference>
<accession>A0ABV9FJZ7</accession>
<proteinExistence type="predicted"/>
<feature type="transmembrane region" description="Helical" evidence="2">
    <location>
        <begin position="28"/>
        <end position="47"/>
    </location>
</feature>
<protein>
    <submittedName>
        <fullName evidence="5">Alpha/beta-hydrolase family protein</fullName>
    </submittedName>
</protein>
<feature type="region of interest" description="Disordered" evidence="1">
    <location>
        <begin position="431"/>
        <end position="452"/>
    </location>
</feature>
<evidence type="ECO:0000259" key="4">
    <source>
        <dbReference type="Pfam" id="PF15420"/>
    </source>
</evidence>
<sequence>MATSLCVGAAVVLSLAPSLLPRSATVQAVATGLLAALGWAVAAAWRHRPWRGAGDDGRGRLPAAAVGTAASAAALIGADRWQGALRAAMDRPAIGPGYWLEVCSGAGALTLATALTAAAAAAVCRRLGRLRVAAVALTLTLATVTWLVPAAAGALDRSFTAANAAVDDALLQPVSTALSGSADSLSGWQTLGANGRKFVAGRAAPGAVRAYVGLDAAAGLDARVALAVRELERAGGLRRAAVVVAVPTGSGWIDGGAVAGFERRFGGDVATVGVQYSKAPSALTFLFGRRDAELSARALFDAVSARIGQLPVGDRPKLYVYGQSLGAVGASAIFRDGDDLRARSCGALYAGPPAGAVNTDGAVVLANASDPVVSWSPALLVRPPDLPRVRADAPVPPWLPVAGFVATTVDLLTALDAAPGHGHRYGADQGTALPDCAAPPTGGTLTAPASRG</sequence>
<dbReference type="Proteomes" id="UP001595914">
    <property type="component" value="Unassembled WGS sequence"/>
</dbReference>
<feature type="domain" description="Alpha/beta-hydrolase catalytic" evidence="3">
    <location>
        <begin position="363"/>
        <end position="432"/>
    </location>
</feature>
<gene>
    <name evidence="5" type="ORF">ACFO6S_01340</name>
</gene>
<dbReference type="RefSeq" id="WP_378413397.1">
    <property type="nucleotide sequence ID" value="NZ_JBHSFO010000001.1"/>
</dbReference>
<dbReference type="EMBL" id="JBHSFO010000001">
    <property type="protein sequence ID" value="MFC4602331.1"/>
    <property type="molecule type" value="Genomic_DNA"/>
</dbReference>
<keyword evidence="2" id="KW-1133">Transmembrane helix</keyword>
<evidence type="ECO:0000256" key="1">
    <source>
        <dbReference type="SAM" id="MobiDB-lite"/>
    </source>
</evidence>
<feature type="transmembrane region" description="Helical" evidence="2">
    <location>
        <begin position="130"/>
        <end position="148"/>
    </location>
</feature>
<keyword evidence="2" id="KW-0812">Transmembrane</keyword>
<comment type="caution">
    <text evidence="5">The sequence shown here is derived from an EMBL/GenBank/DDBJ whole genome shotgun (WGS) entry which is preliminary data.</text>
</comment>
<evidence type="ECO:0000313" key="6">
    <source>
        <dbReference type="Proteomes" id="UP001595914"/>
    </source>
</evidence>
<evidence type="ECO:0000259" key="3">
    <source>
        <dbReference type="Pfam" id="PF10081"/>
    </source>
</evidence>
<feature type="domain" description="Alpha/beta-hydrolase N-terminal" evidence="4">
    <location>
        <begin position="15"/>
        <end position="201"/>
    </location>
</feature>
<organism evidence="5 6">
    <name type="scientific">Rhodococcus kronopolitis</name>
    <dbReference type="NCBI Taxonomy" id="1460226"/>
    <lineage>
        <taxon>Bacteria</taxon>
        <taxon>Bacillati</taxon>
        <taxon>Actinomycetota</taxon>
        <taxon>Actinomycetes</taxon>
        <taxon>Mycobacteriales</taxon>
        <taxon>Nocardiaceae</taxon>
        <taxon>Rhodococcus</taxon>
    </lineage>
</organism>
<dbReference type="InterPro" id="IPR027787">
    <property type="entry name" value="Alpha/beta-hydrolase_catalytic"/>
</dbReference>
<dbReference type="InterPro" id="IPR027788">
    <property type="entry name" value="Alpha/beta-hydrolase_N_dom"/>
</dbReference>
<feature type="transmembrane region" description="Helical" evidence="2">
    <location>
        <begin position="98"/>
        <end position="123"/>
    </location>
</feature>
<feature type="domain" description="Alpha/beta-hydrolase catalytic" evidence="3">
    <location>
        <begin position="208"/>
        <end position="354"/>
    </location>
</feature>
<dbReference type="Pfam" id="PF10081">
    <property type="entry name" value="Abhydrolase_9"/>
    <property type="match status" value="2"/>
</dbReference>
<feature type="transmembrane region" description="Helical" evidence="2">
    <location>
        <begin position="59"/>
        <end position="78"/>
    </location>
</feature>
<name>A0ABV9FJZ7_9NOCA</name>